<evidence type="ECO:0000256" key="2">
    <source>
        <dbReference type="PROSITE-ProRule" id="PRU00708"/>
    </source>
</evidence>
<dbReference type="Pfam" id="PF13041">
    <property type="entry name" value="PPR_2"/>
    <property type="match status" value="6"/>
</dbReference>
<dbReference type="InterPro" id="IPR011990">
    <property type="entry name" value="TPR-like_helical_dom_sf"/>
</dbReference>
<reference evidence="3 4" key="1">
    <citation type="journal article" date="2023" name="Plant Biotechnol. J.">
        <title>Chromosome-level wild Hevea brasiliensis genome provides new tools for genomic-assisted breeding and valuable loci to elevate rubber yield.</title>
        <authorList>
            <person name="Cheng H."/>
            <person name="Song X."/>
            <person name="Hu Y."/>
            <person name="Wu T."/>
            <person name="Yang Q."/>
            <person name="An Z."/>
            <person name="Feng S."/>
            <person name="Deng Z."/>
            <person name="Wu W."/>
            <person name="Zeng X."/>
            <person name="Tu M."/>
            <person name="Wang X."/>
            <person name="Huang H."/>
        </authorList>
    </citation>
    <scope>NUCLEOTIDE SEQUENCE [LARGE SCALE GENOMIC DNA]</scope>
    <source>
        <strain evidence="3">MT/VB/25A 57/8</strain>
    </source>
</reference>
<protein>
    <recommendedName>
        <fullName evidence="5">Pentacotripeptide-repeat region of PRORP domain-containing protein</fullName>
    </recommendedName>
</protein>
<feature type="repeat" description="PPR" evidence="2">
    <location>
        <begin position="684"/>
        <end position="718"/>
    </location>
</feature>
<dbReference type="SUPFAM" id="SSF81901">
    <property type="entry name" value="HCP-like"/>
    <property type="match status" value="1"/>
</dbReference>
<comment type="caution">
    <text evidence="3">The sequence shown here is derived from an EMBL/GenBank/DDBJ whole genome shotgun (WGS) entry which is preliminary data.</text>
</comment>
<dbReference type="PANTHER" id="PTHR47942:SF16">
    <property type="entry name" value="PENTATRICOPEPTIDE REPEAT DOMAIN CONTAINING PROTEIN-RELATED"/>
    <property type="match status" value="1"/>
</dbReference>
<sequence length="1008" mass="114069">MRKKVLTILLSHSIPSLSSNALNPIFPSTFQFRSPMFFCQNLHYNISRFISTSSRDNLQGLVDAEDPFLLDNSRVESISSEEFSFLRDSLIHPNTGEHKFDAGKCSNEAVLISHAILTNDDGFGNKTQKLLRQYREKLSESLVVEVLNLIKNPELGVKFFIWAGRQIGYSHTHSVYEALLQIIETSANSNDRIPEQFLREIKDDDKEVLGRLLNFLIRKYCQNGLWNAALEELGRLKDFGYKASRSTYNALIQVFLRAERLDTAYLVHREMSGLAYSMDGFTLGCFAHSLCKAGKWRDALALIEKEEFVADTVLYTKMISGLCEASLFEEAMDFLNRMRASSCIPNVVTYTILLCGCLRKKQLGRCKRILKIMITEGCYPSPRIFNSLIHAYCQSGDYSYAYKLLKKMVKCGYQPGYVVYNILIGGICGNEELPSMNVLELAEKAYGEMLDVGVVLNKVNVSNFTRCLCAIGKFEKAYNVICEMMSKGFIPDTSTYSKVISYLCNASKVEKAFLLFQEMKRNDITPDVYTYTILLDSFCKAGLVEQARKLLDEMQRCDCAPNVVTYTALIHAYLKVRKISSANEIFEMMLSKGCIPNIVTYTALIDGHCKAGEIEKACQIYARMKNDNVKSSDIDMYFRVVDSESKEPNVFTYGALVDGLCKAHRVKEARDLLEVMSMEGCEPNYIIYDALIDGFCKVGKLDEAQEVFTKMLGRGYTPSVYTYSSLIDRLFKDKRMDLALKVLSKMLENSCAPNVVIYTEMIDGLCKDGKTDEAYKLMLLMEEKGCHPNVVTYTAMIDGFGKACRVDKCLELLQQMCSKGCAPNFVTYRVLINHCCAAGLLDEAHRLLEEMKQTYWPKHIAIYRKVIEGFSREFIASLGLLVEMTECDSVPILPVYKILIDNFIKAGRLEVALELHAELSSFSSFSAAYRNTYFSLIKSLSLACKVDEAFKVYADMIRSGHVPELSILVHLIKGLLRVGKWEEALQLSDGICRMDIHWIQEKQAADAN</sequence>
<dbReference type="InterPro" id="IPR051222">
    <property type="entry name" value="PPR/CCM1_RNA-binding"/>
</dbReference>
<feature type="repeat" description="PPR" evidence="2">
    <location>
        <begin position="527"/>
        <end position="561"/>
    </location>
</feature>
<feature type="repeat" description="PPR" evidence="2">
    <location>
        <begin position="381"/>
        <end position="415"/>
    </location>
</feature>
<feature type="repeat" description="PPR" evidence="2">
    <location>
        <begin position="562"/>
        <end position="596"/>
    </location>
</feature>
<feature type="repeat" description="PPR" evidence="2">
    <location>
        <begin position="457"/>
        <end position="491"/>
    </location>
</feature>
<dbReference type="PROSITE" id="PS51375">
    <property type="entry name" value="PPR"/>
    <property type="match status" value="16"/>
</dbReference>
<keyword evidence="4" id="KW-1185">Reference proteome</keyword>
<accession>A0ABQ9K9L8</accession>
<name>A0ABQ9K9L8_HEVBR</name>
<dbReference type="Pfam" id="PF12854">
    <property type="entry name" value="PPR_1"/>
    <property type="match status" value="2"/>
</dbReference>
<feature type="repeat" description="PPR" evidence="2">
    <location>
        <begin position="597"/>
        <end position="631"/>
    </location>
</feature>
<feature type="repeat" description="PPR" evidence="2">
    <location>
        <begin position="719"/>
        <end position="753"/>
    </location>
</feature>
<evidence type="ECO:0000313" key="3">
    <source>
        <dbReference type="EMBL" id="KAJ9128437.1"/>
    </source>
</evidence>
<feature type="repeat" description="PPR" evidence="2">
    <location>
        <begin position="754"/>
        <end position="788"/>
    </location>
</feature>
<dbReference type="NCBIfam" id="TIGR00756">
    <property type="entry name" value="PPR"/>
    <property type="match status" value="15"/>
</dbReference>
<gene>
    <name evidence="3" type="ORF">P3X46_035026</name>
</gene>
<feature type="repeat" description="PPR" evidence="2">
    <location>
        <begin position="492"/>
        <end position="526"/>
    </location>
</feature>
<evidence type="ECO:0008006" key="5">
    <source>
        <dbReference type="Google" id="ProtNLM"/>
    </source>
</evidence>
<feature type="repeat" description="PPR" evidence="2">
    <location>
        <begin position="789"/>
        <end position="823"/>
    </location>
</feature>
<organism evidence="3 4">
    <name type="scientific">Hevea brasiliensis</name>
    <name type="common">Para rubber tree</name>
    <name type="synonym">Siphonia brasiliensis</name>
    <dbReference type="NCBI Taxonomy" id="3981"/>
    <lineage>
        <taxon>Eukaryota</taxon>
        <taxon>Viridiplantae</taxon>
        <taxon>Streptophyta</taxon>
        <taxon>Embryophyta</taxon>
        <taxon>Tracheophyta</taxon>
        <taxon>Spermatophyta</taxon>
        <taxon>Magnoliopsida</taxon>
        <taxon>eudicotyledons</taxon>
        <taxon>Gunneridae</taxon>
        <taxon>Pentapetalae</taxon>
        <taxon>rosids</taxon>
        <taxon>fabids</taxon>
        <taxon>Malpighiales</taxon>
        <taxon>Euphorbiaceae</taxon>
        <taxon>Crotonoideae</taxon>
        <taxon>Micrandreae</taxon>
        <taxon>Hevea</taxon>
    </lineage>
</organism>
<feature type="repeat" description="PPR" evidence="2">
    <location>
        <begin position="346"/>
        <end position="380"/>
    </location>
</feature>
<dbReference type="Proteomes" id="UP001174677">
    <property type="component" value="Unassembled WGS sequence"/>
</dbReference>
<dbReference type="Pfam" id="PF01535">
    <property type="entry name" value="PPR"/>
    <property type="match status" value="4"/>
</dbReference>
<evidence type="ECO:0000256" key="1">
    <source>
        <dbReference type="ARBA" id="ARBA00022737"/>
    </source>
</evidence>
<feature type="repeat" description="PPR" evidence="2">
    <location>
        <begin position="244"/>
        <end position="278"/>
    </location>
</feature>
<proteinExistence type="predicted"/>
<feature type="repeat" description="PPR" evidence="2">
    <location>
        <begin position="311"/>
        <end position="345"/>
    </location>
</feature>
<dbReference type="PANTHER" id="PTHR47942">
    <property type="entry name" value="TETRATRICOPEPTIDE REPEAT (TPR)-LIKE SUPERFAMILY PROTEIN-RELATED"/>
    <property type="match status" value="1"/>
</dbReference>
<feature type="repeat" description="PPR" evidence="2">
    <location>
        <begin position="649"/>
        <end position="683"/>
    </location>
</feature>
<feature type="repeat" description="PPR" evidence="2">
    <location>
        <begin position="929"/>
        <end position="963"/>
    </location>
</feature>
<dbReference type="Gene3D" id="1.25.40.10">
    <property type="entry name" value="Tetratricopeptide repeat domain"/>
    <property type="match status" value="8"/>
</dbReference>
<dbReference type="InterPro" id="IPR002885">
    <property type="entry name" value="PPR_rpt"/>
</dbReference>
<evidence type="ECO:0000313" key="4">
    <source>
        <dbReference type="Proteomes" id="UP001174677"/>
    </source>
</evidence>
<feature type="repeat" description="PPR" evidence="2">
    <location>
        <begin position="824"/>
        <end position="858"/>
    </location>
</feature>
<keyword evidence="1" id="KW-0677">Repeat</keyword>
<dbReference type="EMBL" id="JARPOI010000639">
    <property type="protein sequence ID" value="KAJ9128437.1"/>
    <property type="molecule type" value="Genomic_DNA"/>
</dbReference>